<dbReference type="GO" id="GO:0003677">
    <property type="term" value="F:DNA binding"/>
    <property type="evidence" value="ECO:0007669"/>
    <property type="project" value="UniProtKB-UniRule"/>
</dbReference>
<dbReference type="InterPro" id="IPR017970">
    <property type="entry name" value="Homeobox_CS"/>
</dbReference>
<organism evidence="10 11">
    <name type="scientific">Ditylenchus destructor</name>
    <dbReference type="NCBI Taxonomy" id="166010"/>
    <lineage>
        <taxon>Eukaryota</taxon>
        <taxon>Metazoa</taxon>
        <taxon>Ecdysozoa</taxon>
        <taxon>Nematoda</taxon>
        <taxon>Chromadorea</taxon>
        <taxon>Rhabditida</taxon>
        <taxon>Tylenchina</taxon>
        <taxon>Tylenchomorpha</taxon>
        <taxon>Sphaerularioidea</taxon>
        <taxon>Anguinidae</taxon>
        <taxon>Anguininae</taxon>
        <taxon>Ditylenchus</taxon>
    </lineage>
</organism>
<dbReference type="Gene3D" id="2.40.50.40">
    <property type="match status" value="1"/>
</dbReference>
<dbReference type="GO" id="GO:0005634">
    <property type="term" value="C:nucleus"/>
    <property type="evidence" value="ECO:0007669"/>
    <property type="project" value="UniProtKB-SubCell"/>
</dbReference>
<dbReference type="GO" id="GO:0000981">
    <property type="term" value="F:DNA-binding transcription factor activity, RNA polymerase II-specific"/>
    <property type="evidence" value="ECO:0007669"/>
    <property type="project" value="InterPro"/>
</dbReference>
<evidence type="ECO:0000256" key="1">
    <source>
        <dbReference type="ARBA" id="ARBA00004123"/>
    </source>
</evidence>
<evidence type="ECO:0000313" key="10">
    <source>
        <dbReference type="EMBL" id="KAI1725439.1"/>
    </source>
</evidence>
<evidence type="ECO:0000259" key="9">
    <source>
        <dbReference type="PROSITE" id="PS50071"/>
    </source>
</evidence>
<feature type="region of interest" description="Disordered" evidence="7">
    <location>
        <begin position="1"/>
        <end position="34"/>
    </location>
</feature>
<feature type="domain" description="Homeobox" evidence="9">
    <location>
        <begin position="312"/>
        <end position="372"/>
    </location>
</feature>
<reference evidence="10" key="1">
    <citation type="submission" date="2022-01" db="EMBL/GenBank/DDBJ databases">
        <title>Genome Sequence Resource for Two Populations of Ditylenchus destructor, the Migratory Endoparasitic Phytonematode.</title>
        <authorList>
            <person name="Zhang H."/>
            <person name="Lin R."/>
            <person name="Xie B."/>
        </authorList>
    </citation>
    <scope>NUCLEOTIDE SEQUENCE</scope>
    <source>
        <strain evidence="10">BazhouSP</strain>
    </source>
</reference>
<evidence type="ECO:0000313" key="11">
    <source>
        <dbReference type="Proteomes" id="UP001201812"/>
    </source>
</evidence>
<comment type="subcellular location">
    <subcellularLocation>
        <location evidence="1 5 6">Nucleus</location>
    </subcellularLocation>
</comment>
<evidence type="ECO:0000256" key="4">
    <source>
        <dbReference type="ARBA" id="ARBA00023242"/>
    </source>
</evidence>
<dbReference type="InterPro" id="IPR009057">
    <property type="entry name" value="Homeodomain-like_sf"/>
</dbReference>
<evidence type="ECO:0000259" key="8">
    <source>
        <dbReference type="PROSITE" id="PS50013"/>
    </source>
</evidence>
<keyword evidence="3 5" id="KW-0371">Homeobox</keyword>
<dbReference type="InterPro" id="IPR023780">
    <property type="entry name" value="Chromo_domain"/>
</dbReference>
<sequence length="480" mass="54183">MSASSKSSFTAKSPTPSLTMANEDASDDKSETYSVERIVDKRKNKAGKIEYLVKWVAFDNPDDNTWEPLENLNCKDLIKQFEQERENGISGEATEKEKTQHRLRGKSVMKPQTSAPNELAKSSTKALTKVEEDPEEEVPESSPKRTQRTSSQPAKYSPDVKGRRSNRPVNVYEVEKQCTDLIQEYHESKTQSSKLRSASGSKRSSTTAASSVIPKRPQLAKPDTPVASTSSTRRSKVNGAGHDTPKPVSIMEVQRAKNKGKPIAHVLMSDSEEVYMNTSELGKENPDDMNYEVNNTVDCSFLGSQEEEENCGYKRRLRTNFTESQSLALEELFQVSHYPDQSAKREMATTLGIAEDRITVWFQNRRAKWRRKENRQRIKAEAISKGMEQTQRSATGINGLQNSEFSTSSTSIIYSAEGERNICGCFTSQQTYLPNHPTIVNCRQWDQTHLGISSALPKHTMEFTPIHQQQQNFVPRSNFY</sequence>
<feature type="DNA-binding region" description="Homeobox" evidence="5">
    <location>
        <begin position="314"/>
        <end position="373"/>
    </location>
</feature>
<dbReference type="InterPro" id="IPR051219">
    <property type="entry name" value="Heterochromatin_chromo-domain"/>
</dbReference>
<dbReference type="Gene3D" id="1.10.10.60">
    <property type="entry name" value="Homeodomain-like"/>
    <property type="match status" value="1"/>
</dbReference>
<dbReference type="PROSITE" id="PS50071">
    <property type="entry name" value="HOMEOBOX_2"/>
    <property type="match status" value="1"/>
</dbReference>
<dbReference type="PANTHER" id="PTHR22812">
    <property type="entry name" value="CHROMOBOX PROTEIN"/>
    <property type="match status" value="1"/>
</dbReference>
<keyword evidence="4 5" id="KW-0539">Nucleus</keyword>
<feature type="compositionally biased region" description="Polar residues" evidence="7">
    <location>
        <begin position="110"/>
        <end position="126"/>
    </location>
</feature>
<evidence type="ECO:0000256" key="6">
    <source>
        <dbReference type="RuleBase" id="RU000682"/>
    </source>
</evidence>
<name>A0AAD4NAG6_9BILA</name>
<dbReference type="SUPFAM" id="SSF46689">
    <property type="entry name" value="Homeodomain-like"/>
    <property type="match status" value="1"/>
</dbReference>
<gene>
    <name evidence="10" type="ORF">DdX_02097</name>
</gene>
<dbReference type="PROSITE" id="PS50013">
    <property type="entry name" value="CHROMO_2"/>
    <property type="match status" value="1"/>
</dbReference>
<feature type="domain" description="Chromo" evidence="8">
    <location>
        <begin position="33"/>
        <end position="93"/>
    </location>
</feature>
<comment type="caution">
    <text evidence="10">The sequence shown here is derived from an EMBL/GenBank/DDBJ whole genome shotgun (WGS) entry which is preliminary data.</text>
</comment>
<dbReference type="Proteomes" id="UP001201812">
    <property type="component" value="Unassembled WGS sequence"/>
</dbReference>
<feature type="compositionally biased region" description="Low complexity" evidence="7">
    <location>
        <begin position="1"/>
        <end position="17"/>
    </location>
</feature>
<keyword evidence="2 5" id="KW-0238">DNA-binding</keyword>
<accession>A0AAD4NAG6</accession>
<dbReference type="InterPro" id="IPR016197">
    <property type="entry name" value="Chromo-like_dom_sf"/>
</dbReference>
<dbReference type="SMART" id="SM00389">
    <property type="entry name" value="HOX"/>
    <property type="match status" value="1"/>
</dbReference>
<protein>
    <submittedName>
        <fullName evidence="10">Homeobox domain-containing protein</fullName>
    </submittedName>
</protein>
<dbReference type="PROSITE" id="PS00027">
    <property type="entry name" value="HOMEOBOX_1"/>
    <property type="match status" value="1"/>
</dbReference>
<dbReference type="SUPFAM" id="SSF54160">
    <property type="entry name" value="Chromo domain-like"/>
    <property type="match status" value="1"/>
</dbReference>
<feature type="region of interest" description="Disordered" evidence="7">
    <location>
        <begin position="83"/>
        <end position="248"/>
    </location>
</feature>
<proteinExistence type="predicted"/>
<dbReference type="SMART" id="SM00298">
    <property type="entry name" value="CHROMO"/>
    <property type="match status" value="1"/>
</dbReference>
<dbReference type="EMBL" id="JAKKPZ010000002">
    <property type="protein sequence ID" value="KAI1725439.1"/>
    <property type="molecule type" value="Genomic_DNA"/>
</dbReference>
<evidence type="ECO:0000256" key="3">
    <source>
        <dbReference type="ARBA" id="ARBA00023155"/>
    </source>
</evidence>
<evidence type="ECO:0000256" key="7">
    <source>
        <dbReference type="SAM" id="MobiDB-lite"/>
    </source>
</evidence>
<dbReference type="Pfam" id="PF00385">
    <property type="entry name" value="Chromo"/>
    <property type="match status" value="1"/>
</dbReference>
<dbReference type="Pfam" id="PF00046">
    <property type="entry name" value="Homeodomain"/>
    <property type="match status" value="1"/>
</dbReference>
<dbReference type="CDD" id="cd00086">
    <property type="entry name" value="homeodomain"/>
    <property type="match status" value="1"/>
</dbReference>
<feature type="compositionally biased region" description="Basic and acidic residues" evidence="7">
    <location>
        <begin position="83"/>
        <end position="100"/>
    </location>
</feature>
<evidence type="ECO:0000256" key="2">
    <source>
        <dbReference type="ARBA" id="ARBA00023125"/>
    </source>
</evidence>
<dbReference type="AlphaFoldDB" id="A0AAD4NAG6"/>
<feature type="compositionally biased region" description="Basic and acidic residues" evidence="7">
    <location>
        <begin position="173"/>
        <end position="189"/>
    </location>
</feature>
<feature type="compositionally biased region" description="Polar residues" evidence="7">
    <location>
        <begin position="190"/>
        <end position="210"/>
    </location>
</feature>
<evidence type="ECO:0000256" key="5">
    <source>
        <dbReference type="PROSITE-ProRule" id="PRU00108"/>
    </source>
</evidence>
<dbReference type="InterPro" id="IPR001356">
    <property type="entry name" value="HD"/>
</dbReference>
<keyword evidence="11" id="KW-1185">Reference proteome</keyword>
<dbReference type="InterPro" id="IPR000953">
    <property type="entry name" value="Chromo/chromo_shadow_dom"/>
</dbReference>
<dbReference type="CDD" id="cd00024">
    <property type="entry name" value="CD_CSD"/>
    <property type="match status" value="1"/>
</dbReference>